<proteinExistence type="predicted"/>
<sequence length="111" mass="13027">NSLPEFVKQEYNVNREHKDFLWLYDQLQANKSYEAIMIPDAPATLSLETSGETKDILERLSDTEEDVGQEDFMTISKNIEEEYLQIFKKAVADHQLFLRRLAAHPILRRDI</sequence>
<feature type="non-terminal residue" evidence="2">
    <location>
        <position position="1"/>
    </location>
</feature>
<dbReference type="PANTHER" id="PTHR45850:SF1">
    <property type="entry name" value="SORTING NEXIN 6, ISOFORM B"/>
    <property type="match status" value="1"/>
</dbReference>
<protein>
    <recommendedName>
        <fullName evidence="1">PX domain-containing protein</fullName>
    </recommendedName>
</protein>
<dbReference type="EMBL" id="CAXKWB010130317">
    <property type="protein sequence ID" value="CAL4241626.1"/>
    <property type="molecule type" value="Genomic_DNA"/>
</dbReference>
<dbReference type="InterPro" id="IPR036871">
    <property type="entry name" value="PX_dom_sf"/>
</dbReference>
<dbReference type="InterPro" id="IPR001683">
    <property type="entry name" value="PX_dom"/>
</dbReference>
<dbReference type="Proteomes" id="UP001497623">
    <property type="component" value="Unassembled WGS sequence"/>
</dbReference>
<dbReference type="AlphaFoldDB" id="A0AAV2SR73"/>
<dbReference type="GO" id="GO:0035091">
    <property type="term" value="F:phosphatidylinositol binding"/>
    <property type="evidence" value="ECO:0007669"/>
    <property type="project" value="InterPro"/>
</dbReference>
<comment type="caution">
    <text evidence="2">The sequence shown here is derived from an EMBL/GenBank/DDBJ whole genome shotgun (WGS) entry which is preliminary data.</text>
</comment>
<feature type="domain" description="PX" evidence="1">
    <location>
        <begin position="1"/>
        <end position="111"/>
    </location>
</feature>
<organism evidence="2 3">
    <name type="scientific">Meganyctiphanes norvegica</name>
    <name type="common">Northern krill</name>
    <name type="synonym">Thysanopoda norvegica</name>
    <dbReference type="NCBI Taxonomy" id="48144"/>
    <lineage>
        <taxon>Eukaryota</taxon>
        <taxon>Metazoa</taxon>
        <taxon>Ecdysozoa</taxon>
        <taxon>Arthropoda</taxon>
        <taxon>Crustacea</taxon>
        <taxon>Multicrustacea</taxon>
        <taxon>Malacostraca</taxon>
        <taxon>Eumalacostraca</taxon>
        <taxon>Eucarida</taxon>
        <taxon>Euphausiacea</taxon>
        <taxon>Euphausiidae</taxon>
        <taxon>Meganyctiphanes</taxon>
    </lineage>
</organism>
<reference evidence="2 3" key="1">
    <citation type="submission" date="2024-05" db="EMBL/GenBank/DDBJ databases">
        <authorList>
            <person name="Wallberg A."/>
        </authorList>
    </citation>
    <scope>NUCLEOTIDE SEQUENCE [LARGE SCALE GENOMIC DNA]</scope>
</reference>
<evidence type="ECO:0000313" key="2">
    <source>
        <dbReference type="EMBL" id="CAL4241626.1"/>
    </source>
</evidence>
<dbReference type="Pfam" id="PF00787">
    <property type="entry name" value="PX"/>
    <property type="match status" value="1"/>
</dbReference>
<dbReference type="SUPFAM" id="SSF64268">
    <property type="entry name" value="PX domain"/>
    <property type="match status" value="1"/>
</dbReference>
<gene>
    <name evidence="2" type="ORF">MNOR_LOCUS40719</name>
</gene>
<name>A0AAV2SR73_MEGNR</name>
<dbReference type="PANTHER" id="PTHR45850">
    <property type="entry name" value="SORTING NEXIN FAMILY MEMBER"/>
    <property type="match status" value="1"/>
</dbReference>
<dbReference type="Gene3D" id="3.30.1520.10">
    <property type="entry name" value="Phox-like domain"/>
    <property type="match status" value="1"/>
</dbReference>
<evidence type="ECO:0000313" key="3">
    <source>
        <dbReference type="Proteomes" id="UP001497623"/>
    </source>
</evidence>
<feature type="non-terminal residue" evidence="2">
    <location>
        <position position="111"/>
    </location>
</feature>
<evidence type="ECO:0000259" key="1">
    <source>
        <dbReference type="PROSITE" id="PS50195"/>
    </source>
</evidence>
<accession>A0AAV2SR73</accession>
<dbReference type="PROSITE" id="PS50195">
    <property type="entry name" value="PX"/>
    <property type="match status" value="1"/>
</dbReference>
<keyword evidence="3" id="KW-1185">Reference proteome</keyword>